<feature type="compositionally biased region" description="Polar residues" evidence="1">
    <location>
        <begin position="40"/>
        <end position="54"/>
    </location>
</feature>
<protein>
    <submittedName>
        <fullName evidence="4">Uncharacterized protein</fullName>
    </submittedName>
</protein>
<feature type="region of interest" description="Disordered" evidence="1">
    <location>
        <begin position="310"/>
        <end position="355"/>
    </location>
</feature>
<proteinExistence type="predicted"/>
<feature type="compositionally biased region" description="Polar residues" evidence="1">
    <location>
        <begin position="156"/>
        <end position="168"/>
    </location>
</feature>
<dbReference type="InterPro" id="IPR036236">
    <property type="entry name" value="Znf_C2H2_sf"/>
</dbReference>
<feature type="domain" description="C2H2-type" evidence="2">
    <location>
        <begin position="210"/>
        <end position="234"/>
    </location>
</feature>
<evidence type="ECO:0000259" key="3">
    <source>
        <dbReference type="SMART" id="SM00451"/>
    </source>
</evidence>
<feature type="compositionally biased region" description="Low complexity" evidence="1">
    <location>
        <begin position="179"/>
        <end position="193"/>
    </location>
</feature>
<feature type="compositionally biased region" description="Polar residues" evidence="1">
    <location>
        <begin position="21"/>
        <end position="33"/>
    </location>
</feature>
<dbReference type="AlphaFoldDB" id="A0AAN9LNJ3"/>
<dbReference type="Proteomes" id="UP001367508">
    <property type="component" value="Unassembled WGS sequence"/>
</dbReference>
<keyword evidence="5" id="KW-1185">Reference proteome</keyword>
<dbReference type="Gene3D" id="3.30.160.60">
    <property type="entry name" value="Classic Zinc Finger"/>
    <property type="match status" value="2"/>
</dbReference>
<evidence type="ECO:0000313" key="4">
    <source>
        <dbReference type="EMBL" id="KAK7339345.1"/>
    </source>
</evidence>
<sequence>MNSSGYQQREQEQEQKAGYDPSQTLSYNQSSQPCYAYNYQYDNQPQIQHESTSVHPPGVPIAPEPPHSSVPSQTQQLNPVQVAPVAGSLNPAAVAVVAGALAQLVGNVDGLQRKPIGPSQYRGRGFRGGRPFRGISRGRFSHHRGRGRSRGGDGTQFPSHSSGPSISNIADAPAAGPTSEVQSSSISGQSPLPNLAQLPAAPMQAPPCKLWCEICKAECNTPEMMEQHKNGKRHKKNLLVHEELQRRKAINGQQSGNVCTSQSNLTIQPENVQESEKKGLLEENTSAEATADNRNDETELQHNVGAVSEVQAAEEPQEEPGDNSAIQGHSFKRKMRGGRAGKYMRSNDGSRKPVEPKQVTSFICELCNVKCDSQVVYNSHLTGKKHLSNFKRVHGYQALNGEAGIQPLHPPDINALSSSNNFPVQQGVSDPQVLLAQLLMTVLSRVQIPATSPLSVAAPIEAPTLVAGSNHEPLSQNLSQTQVSDSLAHFESENPATLQLDATAGTSNKSNPETADEKPVTETVLKVSQDSSVMTPTENPVAASEQVPSYCEAPSS</sequence>
<gene>
    <name evidence="4" type="ORF">VNO77_20006</name>
</gene>
<feature type="region of interest" description="Disordered" evidence="1">
    <location>
        <begin position="248"/>
        <end position="278"/>
    </location>
</feature>
<dbReference type="SMART" id="SM00355">
    <property type="entry name" value="ZnF_C2H2"/>
    <property type="match status" value="2"/>
</dbReference>
<dbReference type="EMBL" id="JAYMYQ010000004">
    <property type="protein sequence ID" value="KAK7339345.1"/>
    <property type="molecule type" value="Genomic_DNA"/>
</dbReference>
<dbReference type="SMART" id="SM00451">
    <property type="entry name" value="ZnF_U1"/>
    <property type="match status" value="2"/>
</dbReference>
<reference evidence="4 5" key="1">
    <citation type="submission" date="2024-01" db="EMBL/GenBank/DDBJ databases">
        <title>The genomes of 5 underutilized Papilionoideae crops provide insights into root nodulation and disease resistanc.</title>
        <authorList>
            <person name="Jiang F."/>
        </authorList>
    </citation>
    <scope>NUCLEOTIDE SEQUENCE [LARGE SCALE GENOMIC DNA]</scope>
    <source>
        <strain evidence="4">LVBAO_FW01</strain>
        <tissue evidence="4">Leaves</tissue>
    </source>
</reference>
<name>A0AAN9LNJ3_CANGL</name>
<dbReference type="InterPro" id="IPR013087">
    <property type="entry name" value="Znf_C2H2_type"/>
</dbReference>
<dbReference type="PANTHER" id="PTHR47487:SF3">
    <property type="entry name" value="GLUTENIN, HIGH MOLECULAR WEIGHT SUBUNIT 12-LIKE"/>
    <property type="match status" value="1"/>
</dbReference>
<evidence type="ECO:0000313" key="5">
    <source>
        <dbReference type="Proteomes" id="UP001367508"/>
    </source>
</evidence>
<comment type="caution">
    <text evidence="4">The sequence shown here is derived from an EMBL/GenBank/DDBJ whole genome shotgun (WGS) entry which is preliminary data.</text>
</comment>
<feature type="compositionally biased region" description="Polar residues" evidence="1">
    <location>
        <begin position="504"/>
        <end position="513"/>
    </location>
</feature>
<dbReference type="PANTHER" id="PTHR47487">
    <property type="entry name" value="OS06G0651300 PROTEIN-RELATED"/>
    <property type="match status" value="1"/>
</dbReference>
<feature type="compositionally biased region" description="Basic residues" evidence="1">
    <location>
        <begin position="139"/>
        <end position="149"/>
    </location>
</feature>
<feature type="domain" description="U1-type" evidence="3">
    <location>
        <begin position="209"/>
        <end position="241"/>
    </location>
</feature>
<dbReference type="GO" id="GO:0008270">
    <property type="term" value="F:zinc ion binding"/>
    <property type="evidence" value="ECO:0007669"/>
    <property type="project" value="InterPro"/>
</dbReference>
<feature type="region of interest" description="Disordered" evidence="1">
    <location>
        <begin position="115"/>
        <end position="193"/>
    </location>
</feature>
<feature type="region of interest" description="Disordered" evidence="1">
    <location>
        <begin position="496"/>
        <end position="556"/>
    </location>
</feature>
<organism evidence="4 5">
    <name type="scientific">Canavalia gladiata</name>
    <name type="common">Sword bean</name>
    <name type="synonym">Dolichos gladiatus</name>
    <dbReference type="NCBI Taxonomy" id="3824"/>
    <lineage>
        <taxon>Eukaryota</taxon>
        <taxon>Viridiplantae</taxon>
        <taxon>Streptophyta</taxon>
        <taxon>Embryophyta</taxon>
        <taxon>Tracheophyta</taxon>
        <taxon>Spermatophyta</taxon>
        <taxon>Magnoliopsida</taxon>
        <taxon>eudicotyledons</taxon>
        <taxon>Gunneridae</taxon>
        <taxon>Pentapetalae</taxon>
        <taxon>rosids</taxon>
        <taxon>fabids</taxon>
        <taxon>Fabales</taxon>
        <taxon>Fabaceae</taxon>
        <taxon>Papilionoideae</taxon>
        <taxon>50 kb inversion clade</taxon>
        <taxon>NPAAA clade</taxon>
        <taxon>indigoferoid/millettioid clade</taxon>
        <taxon>Phaseoleae</taxon>
        <taxon>Canavalia</taxon>
    </lineage>
</organism>
<feature type="domain" description="C2H2-type" evidence="2">
    <location>
        <begin position="362"/>
        <end position="386"/>
    </location>
</feature>
<evidence type="ECO:0000256" key="1">
    <source>
        <dbReference type="SAM" id="MobiDB-lite"/>
    </source>
</evidence>
<feature type="compositionally biased region" description="Polar residues" evidence="1">
    <location>
        <begin position="526"/>
        <end position="538"/>
    </location>
</feature>
<dbReference type="SUPFAM" id="SSF57667">
    <property type="entry name" value="beta-beta-alpha zinc fingers"/>
    <property type="match status" value="2"/>
</dbReference>
<feature type="compositionally biased region" description="Basic residues" evidence="1">
    <location>
        <begin position="330"/>
        <end position="339"/>
    </location>
</feature>
<evidence type="ECO:0000259" key="2">
    <source>
        <dbReference type="SMART" id="SM00355"/>
    </source>
</evidence>
<feature type="compositionally biased region" description="Polar residues" evidence="1">
    <location>
        <begin position="251"/>
        <end position="272"/>
    </location>
</feature>
<dbReference type="Pfam" id="PF12874">
    <property type="entry name" value="zf-met"/>
    <property type="match status" value="2"/>
</dbReference>
<accession>A0AAN9LNJ3</accession>
<feature type="domain" description="U1-type" evidence="3">
    <location>
        <begin position="359"/>
        <end position="393"/>
    </location>
</feature>
<dbReference type="GO" id="GO:0003676">
    <property type="term" value="F:nucleic acid binding"/>
    <property type="evidence" value="ECO:0007669"/>
    <property type="project" value="InterPro"/>
</dbReference>
<feature type="compositionally biased region" description="Pro residues" evidence="1">
    <location>
        <begin position="57"/>
        <end position="68"/>
    </location>
</feature>
<feature type="region of interest" description="Disordered" evidence="1">
    <location>
        <begin position="1"/>
        <end position="77"/>
    </location>
</feature>
<dbReference type="InterPro" id="IPR003604">
    <property type="entry name" value="Matrin/U1-like-C_Znf_C2H2"/>
</dbReference>